<comment type="caution">
    <text evidence="3">The sequence shown here is derived from an EMBL/GenBank/DDBJ whole genome shotgun (WGS) entry which is preliminary data.</text>
</comment>
<dbReference type="Proteomes" id="UP000282837">
    <property type="component" value="Unassembled WGS sequence"/>
</dbReference>
<keyword evidence="1" id="KW-1133">Transmembrane helix</keyword>
<keyword evidence="4" id="KW-1185">Reference proteome</keyword>
<feature type="transmembrane region" description="Helical" evidence="1">
    <location>
        <begin position="12"/>
        <end position="33"/>
    </location>
</feature>
<organism evidence="3 4">
    <name type="scientific">Novosphingobium umbonatum</name>
    <dbReference type="NCBI Taxonomy" id="1908524"/>
    <lineage>
        <taxon>Bacteria</taxon>
        <taxon>Pseudomonadati</taxon>
        <taxon>Pseudomonadota</taxon>
        <taxon>Alphaproteobacteria</taxon>
        <taxon>Sphingomonadales</taxon>
        <taxon>Sphingomonadaceae</taxon>
        <taxon>Novosphingobium</taxon>
    </lineage>
</organism>
<dbReference type="InterPro" id="IPR012495">
    <property type="entry name" value="TadE-like_dom"/>
</dbReference>
<dbReference type="Pfam" id="PF07811">
    <property type="entry name" value="TadE"/>
    <property type="match status" value="1"/>
</dbReference>
<dbReference type="AlphaFoldDB" id="A0A437N2Y1"/>
<evidence type="ECO:0000259" key="2">
    <source>
        <dbReference type="Pfam" id="PF07811"/>
    </source>
</evidence>
<proteinExistence type="predicted"/>
<dbReference type="OrthoDB" id="7306064at2"/>
<gene>
    <name evidence="3" type="ORF">EOE18_12370</name>
</gene>
<evidence type="ECO:0000313" key="4">
    <source>
        <dbReference type="Proteomes" id="UP000282837"/>
    </source>
</evidence>
<keyword evidence="1" id="KW-0472">Membrane</keyword>
<sequence>MIGRGLFLDRRGGALVEFAMVLPIMLTLGMGMMELAYQAYIQAVLTGAVQKAGRDSTIENANTTTIDAGVLQAVRNLNGNAAFVSGYPTRKSYASYGAITPESFTDANGNGQYDSGECFTDTNGNATWDADPGLTGGGNADDTVVYTVKITYPRLFPVTQWIGWGRSVTLTAVTALKNQPWSGQTTYAAATICG</sequence>
<reference evidence="3 4" key="1">
    <citation type="submission" date="2019-01" db="EMBL/GenBank/DDBJ databases">
        <authorList>
            <person name="Chen W.-M."/>
        </authorList>
    </citation>
    <scope>NUCLEOTIDE SEQUENCE [LARGE SCALE GENOMIC DNA]</scope>
    <source>
        <strain evidence="3 4">FSY-9</strain>
    </source>
</reference>
<keyword evidence="1" id="KW-0812">Transmembrane</keyword>
<evidence type="ECO:0000313" key="3">
    <source>
        <dbReference type="EMBL" id="RVU04282.1"/>
    </source>
</evidence>
<feature type="domain" description="TadE-like" evidence="2">
    <location>
        <begin position="12"/>
        <end position="54"/>
    </location>
</feature>
<name>A0A437N2Y1_9SPHN</name>
<dbReference type="RefSeq" id="WP_127709957.1">
    <property type="nucleotide sequence ID" value="NZ_SACO01000009.1"/>
</dbReference>
<accession>A0A437N2Y1</accession>
<evidence type="ECO:0000256" key="1">
    <source>
        <dbReference type="SAM" id="Phobius"/>
    </source>
</evidence>
<dbReference type="EMBL" id="SACO01000009">
    <property type="protein sequence ID" value="RVU04282.1"/>
    <property type="molecule type" value="Genomic_DNA"/>
</dbReference>
<protein>
    <submittedName>
        <fullName evidence="3">Pilus assembly protein</fullName>
    </submittedName>
</protein>